<evidence type="ECO:0000259" key="12">
    <source>
        <dbReference type="PROSITE" id="PS50109"/>
    </source>
</evidence>
<evidence type="ECO:0000313" key="15">
    <source>
        <dbReference type="EMBL" id="PKX91500.1"/>
    </source>
</evidence>
<comment type="caution">
    <text evidence="15">The sequence shown here is derived from an EMBL/GenBank/DDBJ whole genome shotgun (WGS) entry which is preliminary data.</text>
</comment>
<dbReference type="PROSITE" id="PS50109">
    <property type="entry name" value="HIS_KIN"/>
    <property type="match status" value="1"/>
</dbReference>
<dbReference type="Pfam" id="PF00512">
    <property type="entry name" value="HisKA"/>
    <property type="match status" value="1"/>
</dbReference>
<dbReference type="InterPro" id="IPR011006">
    <property type="entry name" value="CheY-like_superfamily"/>
</dbReference>
<dbReference type="SUPFAM" id="SSF158472">
    <property type="entry name" value="HAMP domain-like"/>
    <property type="match status" value="1"/>
</dbReference>
<evidence type="ECO:0000256" key="6">
    <source>
        <dbReference type="ARBA" id="ARBA00022741"/>
    </source>
</evidence>
<gene>
    <name evidence="15" type="ORF">P174DRAFT_513964</name>
</gene>
<dbReference type="GO" id="GO:0000155">
    <property type="term" value="F:phosphorelay sensor kinase activity"/>
    <property type="evidence" value="ECO:0007669"/>
    <property type="project" value="InterPro"/>
</dbReference>
<dbReference type="FunFam" id="3.30.565.10:FF:000010">
    <property type="entry name" value="Sensor histidine kinase RcsC"/>
    <property type="match status" value="1"/>
</dbReference>
<keyword evidence="5" id="KW-0677">Repeat</keyword>
<evidence type="ECO:0000256" key="2">
    <source>
        <dbReference type="ARBA" id="ARBA00012438"/>
    </source>
</evidence>
<dbReference type="InterPro" id="IPR003594">
    <property type="entry name" value="HATPase_dom"/>
</dbReference>
<dbReference type="SUPFAM" id="SSF47384">
    <property type="entry name" value="Homodimeric domain of signal transducing histidine kinase"/>
    <property type="match status" value="1"/>
</dbReference>
<organism evidence="15 16">
    <name type="scientific">Aspergillus novofumigatus (strain IBT 16806)</name>
    <dbReference type="NCBI Taxonomy" id="1392255"/>
    <lineage>
        <taxon>Eukaryota</taxon>
        <taxon>Fungi</taxon>
        <taxon>Dikarya</taxon>
        <taxon>Ascomycota</taxon>
        <taxon>Pezizomycotina</taxon>
        <taxon>Eurotiomycetes</taxon>
        <taxon>Eurotiomycetidae</taxon>
        <taxon>Eurotiales</taxon>
        <taxon>Aspergillaceae</taxon>
        <taxon>Aspergillus</taxon>
        <taxon>Aspergillus subgen. Fumigati</taxon>
    </lineage>
</organism>
<dbReference type="EMBL" id="MSZS01000006">
    <property type="protein sequence ID" value="PKX91500.1"/>
    <property type="molecule type" value="Genomic_DNA"/>
</dbReference>
<proteinExistence type="predicted"/>
<evidence type="ECO:0000256" key="8">
    <source>
        <dbReference type="ARBA" id="ARBA00022840"/>
    </source>
</evidence>
<dbReference type="InterPro" id="IPR003660">
    <property type="entry name" value="HAMP_dom"/>
</dbReference>
<dbReference type="SUPFAM" id="SSF55874">
    <property type="entry name" value="ATPase domain of HSP90 chaperone/DNA topoisomerase II/histidine kinase"/>
    <property type="match status" value="1"/>
</dbReference>
<keyword evidence="11" id="KW-0175">Coiled coil</keyword>
<evidence type="ECO:0000313" key="16">
    <source>
        <dbReference type="Proteomes" id="UP000234474"/>
    </source>
</evidence>
<dbReference type="InterPro" id="IPR036890">
    <property type="entry name" value="HATPase_C_sf"/>
</dbReference>
<evidence type="ECO:0000256" key="9">
    <source>
        <dbReference type="ARBA" id="ARBA00023012"/>
    </source>
</evidence>
<dbReference type="InterPro" id="IPR004358">
    <property type="entry name" value="Sig_transdc_His_kin-like_C"/>
</dbReference>
<accession>A0A2I1C1I4</accession>
<feature type="domain" description="HAMP" evidence="14">
    <location>
        <begin position="158"/>
        <end position="210"/>
    </location>
</feature>
<dbReference type="OMA" id="NVEGRWR"/>
<keyword evidence="16" id="KW-1185">Reference proteome</keyword>
<dbReference type="SMART" id="SM00387">
    <property type="entry name" value="HATPase_c"/>
    <property type="match status" value="1"/>
</dbReference>
<dbReference type="Gene3D" id="3.30.565.10">
    <property type="entry name" value="Histidine kinase-like ATPase, C-terminal domain"/>
    <property type="match status" value="1"/>
</dbReference>
<feature type="domain" description="Histidine kinase" evidence="12">
    <location>
        <begin position="590"/>
        <end position="815"/>
    </location>
</feature>
<feature type="domain" description="HAMP" evidence="14">
    <location>
        <begin position="516"/>
        <end position="568"/>
    </location>
</feature>
<feature type="domain" description="HAMP" evidence="14">
    <location>
        <begin position="424"/>
        <end position="476"/>
    </location>
</feature>
<dbReference type="Gene3D" id="1.10.287.130">
    <property type="match status" value="1"/>
</dbReference>
<dbReference type="STRING" id="1392255.A0A2I1C1I4"/>
<keyword evidence="7 15" id="KW-0418">Kinase</keyword>
<evidence type="ECO:0000256" key="10">
    <source>
        <dbReference type="PROSITE-ProRule" id="PRU00169"/>
    </source>
</evidence>
<keyword evidence="8" id="KW-0067">ATP-binding</keyword>
<dbReference type="AlphaFoldDB" id="A0A2I1C1I4"/>
<dbReference type="Gene3D" id="3.40.50.2300">
    <property type="match status" value="1"/>
</dbReference>
<dbReference type="SMART" id="SM00448">
    <property type="entry name" value="REC"/>
    <property type="match status" value="1"/>
</dbReference>
<dbReference type="PANTHER" id="PTHR45339">
    <property type="entry name" value="HYBRID SIGNAL TRANSDUCTION HISTIDINE KINASE J"/>
    <property type="match status" value="1"/>
</dbReference>
<dbReference type="PROSITE" id="PS50110">
    <property type="entry name" value="RESPONSE_REGULATORY"/>
    <property type="match status" value="1"/>
</dbReference>
<dbReference type="PROSITE" id="PS50885">
    <property type="entry name" value="HAMP"/>
    <property type="match status" value="5"/>
</dbReference>
<evidence type="ECO:0000256" key="1">
    <source>
        <dbReference type="ARBA" id="ARBA00000085"/>
    </source>
</evidence>
<dbReference type="Pfam" id="PF00072">
    <property type="entry name" value="Response_reg"/>
    <property type="match status" value="1"/>
</dbReference>
<dbReference type="GO" id="GO:0005524">
    <property type="term" value="F:ATP binding"/>
    <property type="evidence" value="ECO:0007669"/>
    <property type="project" value="UniProtKB-KW"/>
</dbReference>
<dbReference type="InterPro" id="IPR005467">
    <property type="entry name" value="His_kinase_dom"/>
</dbReference>
<dbReference type="GeneID" id="36539373"/>
<dbReference type="OrthoDB" id="10266508at2759"/>
<dbReference type="PANTHER" id="PTHR45339:SF1">
    <property type="entry name" value="HYBRID SIGNAL TRANSDUCTION HISTIDINE KINASE J"/>
    <property type="match status" value="1"/>
</dbReference>
<dbReference type="CDD" id="cd00082">
    <property type="entry name" value="HisKA"/>
    <property type="match status" value="1"/>
</dbReference>
<reference evidence="16" key="1">
    <citation type="journal article" date="2018" name="Proc. Natl. Acad. Sci. U.S.A.">
        <title>Linking secondary metabolites to gene clusters through genome sequencing of six diverse Aspergillus species.</title>
        <authorList>
            <person name="Kaerboelling I."/>
            <person name="Vesth T.C."/>
            <person name="Frisvad J.C."/>
            <person name="Nybo J.L."/>
            <person name="Theobald S."/>
            <person name="Kuo A."/>
            <person name="Bowyer P."/>
            <person name="Matsuda Y."/>
            <person name="Mondo S."/>
            <person name="Lyhne E.K."/>
            <person name="Kogle M.E."/>
            <person name="Clum A."/>
            <person name="Lipzen A."/>
            <person name="Salamov A."/>
            <person name="Ngan C.Y."/>
            <person name="Daum C."/>
            <person name="Chiniquy J."/>
            <person name="Barry K."/>
            <person name="LaButti K."/>
            <person name="Haridas S."/>
            <person name="Simmons B.A."/>
            <person name="Magnuson J.K."/>
            <person name="Mortensen U.H."/>
            <person name="Larsen T.O."/>
            <person name="Grigoriev I.V."/>
            <person name="Baker S.E."/>
            <person name="Andersen M.R."/>
        </authorList>
    </citation>
    <scope>NUCLEOTIDE SEQUENCE [LARGE SCALE GENOMIC DNA]</scope>
    <source>
        <strain evidence="16">IBT 16806</strain>
    </source>
</reference>
<dbReference type="InterPro" id="IPR001789">
    <property type="entry name" value="Sig_transdc_resp-reg_receiver"/>
</dbReference>
<dbReference type="Proteomes" id="UP000234474">
    <property type="component" value="Unassembled WGS sequence"/>
</dbReference>
<evidence type="ECO:0000259" key="13">
    <source>
        <dbReference type="PROSITE" id="PS50110"/>
    </source>
</evidence>
<evidence type="ECO:0000256" key="7">
    <source>
        <dbReference type="ARBA" id="ARBA00022777"/>
    </source>
</evidence>
<evidence type="ECO:0000256" key="4">
    <source>
        <dbReference type="ARBA" id="ARBA00022679"/>
    </source>
</evidence>
<dbReference type="CDD" id="cd16922">
    <property type="entry name" value="HATPase_EvgS-ArcB-TorS-like"/>
    <property type="match status" value="1"/>
</dbReference>
<evidence type="ECO:0000256" key="11">
    <source>
        <dbReference type="SAM" id="Coils"/>
    </source>
</evidence>
<comment type="catalytic activity">
    <reaction evidence="1">
        <text>ATP + protein L-histidine = ADP + protein N-phospho-L-histidine.</text>
        <dbReference type="EC" id="2.7.13.3"/>
    </reaction>
</comment>
<dbReference type="FunFam" id="1.20.120.1530:FF:000002">
    <property type="entry name" value="Two-component osmosensing histidine kinase"/>
    <property type="match status" value="1"/>
</dbReference>
<feature type="domain" description="HAMP" evidence="14">
    <location>
        <begin position="342"/>
        <end position="394"/>
    </location>
</feature>
<dbReference type="SUPFAM" id="SSF52172">
    <property type="entry name" value="CheY-like"/>
    <property type="match status" value="1"/>
</dbReference>
<keyword evidence="6" id="KW-0547">Nucleotide-binding</keyword>
<feature type="domain" description="HAMP" evidence="14">
    <location>
        <begin position="250"/>
        <end position="302"/>
    </location>
</feature>
<keyword evidence="4" id="KW-0808">Transferase</keyword>
<evidence type="ECO:0000256" key="5">
    <source>
        <dbReference type="ARBA" id="ARBA00022737"/>
    </source>
</evidence>
<dbReference type="CDD" id="cd17546">
    <property type="entry name" value="REC_hyHK_CKI1_RcsC-like"/>
    <property type="match status" value="1"/>
</dbReference>
<evidence type="ECO:0000256" key="3">
    <source>
        <dbReference type="ARBA" id="ARBA00022553"/>
    </source>
</evidence>
<dbReference type="Pfam" id="PF02518">
    <property type="entry name" value="HATPase_c"/>
    <property type="match status" value="1"/>
</dbReference>
<keyword evidence="3 10" id="KW-0597">Phosphoprotein</keyword>
<dbReference type="VEuPathDB" id="FungiDB:P174DRAFT_513964"/>
<dbReference type="Pfam" id="PF00672">
    <property type="entry name" value="HAMP"/>
    <property type="match status" value="3"/>
</dbReference>
<evidence type="ECO:0000259" key="14">
    <source>
        <dbReference type="PROSITE" id="PS50885"/>
    </source>
</evidence>
<dbReference type="InterPro" id="IPR036097">
    <property type="entry name" value="HisK_dim/P_sf"/>
</dbReference>
<dbReference type="PRINTS" id="PR00344">
    <property type="entry name" value="BCTRLSENSOR"/>
</dbReference>
<protein>
    <recommendedName>
        <fullName evidence="2">histidine kinase</fullName>
        <ecNumber evidence="2">2.7.13.3</ecNumber>
    </recommendedName>
</protein>
<name>A0A2I1C1I4_ASPN1</name>
<feature type="coiled-coil region" evidence="11">
    <location>
        <begin position="34"/>
        <end position="68"/>
    </location>
</feature>
<keyword evidence="9" id="KW-0902">Two-component regulatory system</keyword>
<dbReference type="Pfam" id="PF18947">
    <property type="entry name" value="HAMP_2"/>
    <property type="match status" value="2"/>
</dbReference>
<dbReference type="SUPFAM" id="SSF58104">
    <property type="entry name" value="Methyl-accepting chemotaxis protein (MCP) signaling domain"/>
    <property type="match status" value="1"/>
</dbReference>
<dbReference type="GO" id="GO:0016020">
    <property type="term" value="C:membrane"/>
    <property type="evidence" value="ECO:0007669"/>
    <property type="project" value="InterPro"/>
</dbReference>
<dbReference type="Gene3D" id="1.20.120.1530">
    <property type="match status" value="3"/>
</dbReference>
<dbReference type="CDD" id="cd06225">
    <property type="entry name" value="HAMP"/>
    <property type="match status" value="4"/>
</dbReference>
<dbReference type="FunFam" id="1.20.120.1530:FF:000001">
    <property type="entry name" value="Two-component osmosensing histidine kinase"/>
    <property type="match status" value="2"/>
</dbReference>
<feature type="modified residue" description="4-aspartylphosphate" evidence="10">
    <location>
        <position position="1010"/>
    </location>
</feature>
<dbReference type="SMART" id="SM00388">
    <property type="entry name" value="HisKA"/>
    <property type="match status" value="1"/>
</dbReference>
<dbReference type="EC" id="2.7.13.3" evidence="2"/>
<sequence length="1141" mass="125013">MENALPAGPVTDEDISFLNRVLREDHGESVISTETLMREEVTNLREESAQLQRELQKHIRTNSAFQEELRQIGRIITCVANGDLSKRASIQESETNTDIRLFKDTINTMMDQLQLFGNEVSKVAREVGTEGILGGQAQIPGVQGIWREITENVNVMASNLTLQVREIATVTTAVAHGDLSQKIERRAKGEIFQLQQTINTMVEQLRAFATEVNRVAHDVGAEGILGGQAKIIGVEGIWNELTINVNAMANNLTAQVRDITTVTTAVATGDLTRKVQAECKGEILLLKNIINSMVDQLRTFAQEVTKIAKEVGTDGVLGGQAVVHGVEGTWKHLTDNVNGMAMNLTTQVREIADVTTAVARGDLTRKVTADVQGEILDLKDTINGMVDRLNRFASEVSRVAREARVENVEGLWRDVTDNVNTMAHNLTSQVRAISNVTQAIARGDLSTKIEVHAQGEILTLKETINDMVDGLDQFAKELKRVARDVGVEGKMGGQANVNGIRGLWKEITEDVNIMAENLTSQVRAFGEITEAATSGDFTQLITVNASGEMDELKQKINKMVSNLRDSIQRNTAAKEAAELANRSKSEFLANMSHEIRTPMNGIIGLTQLALEADDLQPSIRETLNIVHTLGNSLLSIIDDVLDISKIEANHMVIENVPFSIGNTVFSALRTLAVEASEKIIKLVYEVEEGVPDFIVGDAFRLRQVILNLLGNAIKFTEHGEIRVAVRKAVGKICSADEYAFEVSVSDTGIGIAADKLGVIFEKFQQADGSTTRRFGGTGLGLAISKRIINLMGGDMAVTSEVDVGSTFSFTFISKLVDASFVASEQDTPHKGRRILYIDKGSNTDQPIQHMLADLGFVPDVVTDERYFAETSAELRGPGFYDAVLIDALEVAMTLNALGTFPFIPLVLVRPSVSIVLKSALDLGIASCVTTPCRSIDLWNGILSALGNRPTRIASGFTRPLTVLLAEDNEINRKVALKILGKFNHSVTVVENGQEALEAFKKQRYDVVLMDIQMPVMGGFESTVKIREYEKDNSLPRTPIVALTAHAMFGDREKCLDADMDDYLSKPIDQNRLIQVIQKYDSFGLHTCGKLPSRTGHRLQVAKDERLGNWCLILETSWRETGMEDDKTTTAADIFGRAASSG</sequence>
<dbReference type="InterPro" id="IPR003661">
    <property type="entry name" value="HisK_dim/P_dom"/>
</dbReference>
<feature type="domain" description="Response regulatory" evidence="13">
    <location>
        <begin position="961"/>
        <end position="1080"/>
    </location>
</feature>
<dbReference type="SMART" id="SM00304">
    <property type="entry name" value="HAMP"/>
    <property type="match status" value="6"/>
</dbReference>
<dbReference type="RefSeq" id="XP_024680095.1">
    <property type="nucleotide sequence ID" value="XM_024832037.1"/>
</dbReference>
<dbReference type="FunFam" id="1.10.287.130:FF:000002">
    <property type="entry name" value="Two-component osmosensing histidine kinase"/>
    <property type="match status" value="1"/>
</dbReference>